<comment type="caution">
    <text evidence="3">The sequence shown here is derived from an EMBL/GenBank/DDBJ whole genome shotgun (WGS) entry which is preliminary data.</text>
</comment>
<dbReference type="Proteomes" id="UP000789508">
    <property type="component" value="Unassembled WGS sequence"/>
</dbReference>
<keyword evidence="2" id="KW-0732">Signal</keyword>
<gene>
    <name evidence="3" type="ORF">ALEPTO_LOCUS1222</name>
</gene>
<evidence type="ECO:0000313" key="3">
    <source>
        <dbReference type="EMBL" id="CAG8454887.1"/>
    </source>
</evidence>
<sequence>MLKHIISITLASVFLFVTLAATTPVNVENSNTDGNGGAGNNDQGDFSENGGGSHNGKHSCSSVGIGNVGNSSGSEDYNDGNEVDAEKSSDEDENFSFYDTFIPDLLVEQFYKMFTYWDDDQNFSGFIQRQLKFLELMLKEKLREQLKTIGLKDLLKTIGLKDLLKTIGLKDLLIIVK</sequence>
<name>A0A9N8YYT0_9GLOM</name>
<feature type="signal peptide" evidence="2">
    <location>
        <begin position="1"/>
        <end position="20"/>
    </location>
</feature>
<evidence type="ECO:0000256" key="1">
    <source>
        <dbReference type="SAM" id="MobiDB-lite"/>
    </source>
</evidence>
<keyword evidence="4" id="KW-1185">Reference proteome</keyword>
<feature type="compositionally biased region" description="Acidic residues" evidence="1">
    <location>
        <begin position="76"/>
        <end position="91"/>
    </location>
</feature>
<evidence type="ECO:0000256" key="2">
    <source>
        <dbReference type="SAM" id="SignalP"/>
    </source>
</evidence>
<organism evidence="3 4">
    <name type="scientific">Ambispora leptoticha</name>
    <dbReference type="NCBI Taxonomy" id="144679"/>
    <lineage>
        <taxon>Eukaryota</taxon>
        <taxon>Fungi</taxon>
        <taxon>Fungi incertae sedis</taxon>
        <taxon>Mucoromycota</taxon>
        <taxon>Glomeromycotina</taxon>
        <taxon>Glomeromycetes</taxon>
        <taxon>Archaeosporales</taxon>
        <taxon>Ambisporaceae</taxon>
        <taxon>Ambispora</taxon>
    </lineage>
</organism>
<proteinExistence type="predicted"/>
<dbReference type="AlphaFoldDB" id="A0A9N8YYT0"/>
<protein>
    <submittedName>
        <fullName evidence="3">13514_t:CDS:1</fullName>
    </submittedName>
</protein>
<reference evidence="3" key="1">
    <citation type="submission" date="2021-06" db="EMBL/GenBank/DDBJ databases">
        <authorList>
            <person name="Kallberg Y."/>
            <person name="Tangrot J."/>
            <person name="Rosling A."/>
        </authorList>
    </citation>
    <scope>NUCLEOTIDE SEQUENCE</scope>
    <source>
        <strain evidence="3">FL130A</strain>
    </source>
</reference>
<feature type="region of interest" description="Disordered" evidence="1">
    <location>
        <begin position="26"/>
        <end position="91"/>
    </location>
</feature>
<feature type="chain" id="PRO_5040125822" evidence="2">
    <location>
        <begin position="21"/>
        <end position="177"/>
    </location>
</feature>
<feature type="compositionally biased region" description="Low complexity" evidence="1">
    <location>
        <begin position="59"/>
        <end position="74"/>
    </location>
</feature>
<evidence type="ECO:0000313" key="4">
    <source>
        <dbReference type="Proteomes" id="UP000789508"/>
    </source>
</evidence>
<accession>A0A9N8YYT0</accession>
<dbReference type="EMBL" id="CAJVPS010000123">
    <property type="protein sequence ID" value="CAG8454887.1"/>
    <property type="molecule type" value="Genomic_DNA"/>
</dbReference>